<dbReference type="PIRSF" id="PIRSF001492">
    <property type="entry name" value="IPGAM"/>
    <property type="match status" value="1"/>
</dbReference>
<keyword evidence="7 9" id="KW-0464">Manganese</keyword>
<evidence type="ECO:0000313" key="17">
    <source>
        <dbReference type="Proteomes" id="UP001279553"/>
    </source>
</evidence>
<dbReference type="CDD" id="cd16010">
    <property type="entry name" value="iPGM"/>
    <property type="match status" value="1"/>
</dbReference>
<feature type="binding site" evidence="9 12">
    <location>
        <position position="187"/>
    </location>
    <ligand>
        <name>substrate</name>
    </ligand>
</feature>
<feature type="domain" description="Metalloenzyme" evidence="14">
    <location>
        <begin position="3"/>
        <end position="492"/>
    </location>
</feature>
<dbReference type="SUPFAM" id="SSF53649">
    <property type="entry name" value="Alkaline phosphatase-like"/>
    <property type="match status" value="1"/>
</dbReference>
<evidence type="ECO:0000256" key="9">
    <source>
        <dbReference type="HAMAP-Rule" id="MF_01038"/>
    </source>
</evidence>
<feature type="binding site" evidence="9 13">
    <location>
        <position position="61"/>
    </location>
    <ligand>
        <name>Mn(2+)</name>
        <dbReference type="ChEBI" id="CHEBI:29035"/>
        <label>2</label>
    </ligand>
</feature>
<feature type="binding site" evidence="9 12">
    <location>
        <begin position="252"/>
        <end position="255"/>
    </location>
    <ligand>
        <name>substrate</name>
    </ligand>
</feature>
<feature type="binding site" evidence="9 13">
    <location>
        <position position="395"/>
    </location>
    <ligand>
        <name>Mn(2+)</name>
        <dbReference type="ChEBI" id="CHEBI:29035"/>
        <label>1</label>
    </ligand>
</feature>
<evidence type="ECO:0000256" key="5">
    <source>
        <dbReference type="ARBA" id="ARBA00022723"/>
    </source>
</evidence>
<keyword evidence="8 9" id="KW-0413">Isomerase</keyword>
<evidence type="ECO:0000259" key="14">
    <source>
        <dbReference type="Pfam" id="PF01676"/>
    </source>
</evidence>
<comment type="similarity">
    <text evidence="4 9">Belongs to the BPG-independent phosphoglycerate mutase family.</text>
</comment>
<comment type="subunit">
    <text evidence="9">Monomer.</text>
</comment>
<comment type="cofactor">
    <cofactor evidence="9">
        <name>Mn(2+)</name>
        <dbReference type="ChEBI" id="CHEBI:29035"/>
    </cofactor>
    <text evidence="9">Binds 2 manganese ions per subunit.</text>
</comment>
<gene>
    <name evidence="9 16" type="primary">gpmI</name>
    <name evidence="16" type="ORF">SIL87_13630</name>
</gene>
<dbReference type="InterPro" id="IPR006124">
    <property type="entry name" value="Metalloenzyme"/>
</dbReference>
<dbReference type="GO" id="GO:0006096">
    <property type="term" value="P:glycolytic process"/>
    <property type="evidence" value="ECO:0007669"/>
    <property type="project" value="UniProtKB-UniRule"/>
</dbReference>
<keyword evidence="5 9" id="KW-0479">Metal-binding</keyword>
<feature type="binding site" evidence="9 13">
    <location>
        <position position="455"/>
    </location>
    <ligand>
        <name>Mn(2+)</name>
        <dbReference type="ChEBI" id="CHEBI:29035"/>
        <label>1</label>
    </ligand>
</feature>
<feature type="binding site" evidence="9 12">
    <location>
        <position position="122"/>
    </location>
    <ligand>
        <name>substrate</name>
    </ligand>
</feature>
<protein>
    <recommendedName>
        <fullName evidence="9 10">2,3-bisphosphoglycerate-independent phosphoglycerate mutase</fullName>
        <shortName evidence="9">BPG-independent PGAM</shortName>
        <shortName evidence="9">Phosphoglyceromutase</shortName>
        <shortName evidence="9">iPGM</shortName>
        <ecNumber evidence="9 10">5.4.2.12</ecNumber>
    </recommendedName>
</protein>
<evidence type="ECO:0000259" key="15">
    <source>
        <dbReference type="Pfam" id="PF06415"/>
    </source>
</evidence>
<evidence type="ECO:0000313" key="16">
    <source>
        <dbReference type="EMBL" id="MDX5931804.1"/>
    </source>
</evidence>
<dbReference type="InterPro" id="IPR005995">
    <property type="entry name" value="Pgm_bpd_ind"/>
</dbReference>
<dbReference type="NCBIfam" id="TIGR01307">
    <property type="entry name" value="pgm_bpd_ind"/>
    <property type="match status" value="1"/>
</dbReference>
<dbReference type="GO" id="GO:0006007">
    <property type="term" value="P:glucose catabolic process"/>
    <property type="evidence" value="ECO:0007669"/>
    <property type="project" value="InterPro"/>
</dbReference>
<organism evidence="16 17">
    <name type="scientific">Acidiphilium acidophilum</name>
    <name type="common">Thiobacillus acidophilus</name>
    <dbReference type="NCBI Taxonomy" id="76588"/>
    <lineage>
        <taxon>Bacteria</taxon>
        <taxon>Pseudomonadati</taxon>
        <taxon>Pseudomonadota</taxon>
        <taxon>Alphaproteobacteria</taxon>
        <taxon>Acetobacterales</taxon>
        <taxon>Acidocellaceae</taxon>
        <taxon>Acidiphilium</taxon>
    </lineage>
</organism>
<dbReference type="FunFam" id="3.40.1450.10:FF:000002">
    <property type="entry name" value="2,3-bisphosphoglycerate-independent phosphoglycerate mutase"/>
    <property type="match status" value="1"/>
</dbReference>
<comment type="catalytic activity">
    <reaction evidence="1 9">
        <text>(2R)-2-phosphoglycerate = (2R)-3-phosphoglycerate</text>
        <dbReference type="Rhea" id="RHEA:15901"/>
        <dbReference type="ChEBI" id="CHEBI:58272"/>
        <dbReference type="ChEBI" id="CHEBI:58289"/>
        <dbReference type="EC" id="5.4.2.12"/>
    </reaction>
</comment>
<dbReference type="EMBL" id="JAWXYB010000018">
    <property type="protein sequence ID" value="MDX5931804.1"/>
    <property type="molecule type" value="Genomic_DNA"/>
</dbReference>
<dbReference type="PANTHER" id="PTHR31637:SF0">
    <property type="entry name" value="2,3-BISPHOSPHOGLYCERATE-INDEPENDENT PHOSPHOGLYCERATE MUTASE"/>
    <property type="match status" value="1"/>
</dbReference>
<evidence type="ECO:0000256" key="3">
    <source>
        <dbReference type="ARBA" id="ARBA00004798"/>
    </source>
</evidence>
<feature type="binding site" evidence="9 13">
    <location>
        <position position="11"/>
    </location>
    <ligand>
        <name>Mn(2+)</name>
        <dbReference type="ChEBI" id="CHEBI:29035"/>
        <label>2</label>
    </ligand>
</feature>
<feature type="binding site" evidence="9 12">
    <location>
        <begin position="151"/>
        <end position="152"/>
    </location>
    <ligand>
        <name>substrate</name>
    </ligand>
</feature>
<dbReference type="GO" id="GO:0005829">
    <property type="term" value="C:cytosol"/>
    <property type="evidence" value="ECO:0007669"/>
    <property type="project" value="TreeGrafter"/>
</dbReference>
<dbReference type="AlphaFoldDB" id="A0AAW9DTE2"/>
<dbReference type="EC" id="5.4.2.12" evidence="9 10"/>
<dbReference type="InterPro" id="IPR011258">
    <property type="entry name" value="BPG-indep_PGM_N"/>
</dbReference>
<comment type="caution">
    <text evidence="16">The sequence shown here is derived from an EMBL/GenBank/DDBJ whole genome shotgun (WGS) entry which is preliminary data.</text>
</comment>
<keyword evidence="6 9" id="KW-0324">Glycolysis</keyword>
<evidence type="ECO:0000256" key="13">
    <source>
        <dbReference type="PIRSR" id="PIRSR001492-3"/>
    </source>
</evidence>
<dbReference type="PANTHER" id="PTHR31637">
    <property type="entry name" value="2,3-BISPHOSPHOGLYCERATE-INDEPENDENT PHOSPHOGLYCERATE MUTASE"/>
    <property type="match status" value="1"/>
</dbReference>
<dbReference type="InterPro" id="IPR017850">
    <property type="entry name" value="Alkaline_phosphatase_core_sf"/>
</dbReference>
<evidence type="ECO:0000256" key="6">
    <source>
        <dbReference type="ARBA" id="ARBA00023152"/>
    </source>
</evidence>
<evidence type="ECO:0000256" key="10">
    <source>
        <dbReference type="NCBIfam" id="TIGR01307"/>
    </source>
</evidence>
<name>A0AAW9DTE2_ACIAO</name>
<evidence type="ECO:0000256" key="12">
    <source>
        <dbReference type="PIRSR" id="PIRSR001492-2"/>
    </source>
</evidence>
<dbReference type="Pfam" id="PF06415">
    <property type="entry name" value="iPGM_N"/>
    <property type="match status" value="1"/>
</dbReference>
<evidence type="ECO:0000256" key="7">
    <source>
        <dbReference type="ARBA" id="ARBA00023211"/>
    </source>
</evidence>
<feature type="binding site" evidence="9 13">
    <location>
        <position position="399"/>
    </location>
    <ligand>
        <name>Mn(2+)</name>
        <dbReference type="ChEBI" id="CHEBI:29035"/>
        <label>1</label>
    </ligand>
</feature>
<proteinExistence type="inferred from homology"/>
<comment type="pathway">
    <text evidence="3 9">Carbohydrate degradation; glycolysis; pyruvate from D-glyceraldehyde 3-phosphate: step 3/5.</text>
</comment>
<sequence>MPKPVMLTILDGFGWRQDQADNAVALARTPHFDRLWQHNPHAFLRTCGRDVGLPDGQMGNSEVGHTNIGAGRIVMQDLPRIDSAIEAEALAPIPDFQRFLAALRQSGGACHLVGLVSPGGVHAHQRHILALAQIVADAGIAVFVHAITDGRDTPPQSGTAAIRWLADSLPAGAEIATIIGRYYAMDRDNRWERVQLAYDLMVDGSGAAARDAVAALDASYAAGTGDEFVKPTVLPGYPGISDGDGLLAANFRADRMRELLSALLDPDFAGFQRALVPRFAAALGMVPYSDALDRFMHSLFPPDPMDNLLGEVVARAGKRQLRAAETEKYPHVTYFLNGGRETPFEGEDRIMVASPKVATYDLQPEMSAPELTDRVVAAISTGDLDLIVLNFANPDMVGHTGVLEAAIRAVETVDTCLGRIAAAIAAQHGQLIVTADHGNCEMMRDPETGGPHTAHTLNRVPVLLAGAPPGTVLHDGRLADLAPTLLALLGIAQPAEMTGQSLIGPDAPPT</sequence>
<evidence type="ECO:0000256" key="8">
    <source>
        <dbReference type="ARBA" id="ARBA00023235"/>
    </source>
</evidence>
<evidence type="ECO:0000256" key="2">
    <source>
        <dbReference type="ARBA" id="ARBA00002315"/>
    </source>
</evidence>
<feature type="binding site" evidence="9 12">
    <location>
        <position position="328"/>
    </location>
    <ligand>
        <name>substrate</name>
    </ligand>
</feature>
<dbReference type="GO" id="GO:0004619">
    <property type="term" value="F:phosphoglycerate mutase activity"/>
    <property type="evidence" value="ECO:0007669"/>
    <property type="project" value="UniProtKB-UniRule"/>
</dbReference>
<dbReference type="HAMAP" id="MF_01038">
    <property type="entry name" value="GpmI"/>
    <property type="match status" value="1"/>
</dbReference>
<dbReference type="RefSeq" id="WP_319614692.1">
    <property type="nucleotide sequence ID" value="NZ_JAWXYB010000018.1"/>
</dbReference>
<evidence type="ECO:0000256" key="1">
    <source>
        <dbReference type="ARBA" id="ARBA00000370"/>
    </source>
</evidence>
<feature type="active site" description="Phosphoserine intermediate" evidence="9 11">
    <location>
        <position position="61"/>
    </location>
</feature>
<dbReference type="Gene3D" id="3.40.1450.10">
    <property type="entry name" value="BPG-independent phosphoglycerate mutase, domain B"/>
    <property type="match status" value="1"/>
</dbReference>
<feature type="binding site" evidence="9 13">
    <location>
        <position position="436"/>
    </location>
    <ligand>
        <name>Mn(2+)</name>
        <dbReference type="ChEBI" id="CHEBI:29035"/>
        <label>2</label>
    </ligand>
</feature>
<dbReference type="GO" id="GO:0030145">
    <property type="term" value="F:manganese ion binding"/>
    <property type="evidence" value="ECO:0007669"/>
    <property type="project" value="UniProtKB-UniRule"/>
</dbReference>
<feature type="binding site" evidence="9 12">
    <location>
        <position position="181"/>
    </location>
    <ligand>
        <name>substrate</name>
    </ligand>
</feature>
<keyword evidence="17" id="KW-1185">Reference proteome</keyword>
<dbReference type="Gene3D" id="3.40.720.10">
    <property type="entry name" value="Alkaline Phosphatase, subunit A"/>
    <property type="match status" value="1"/>
</dbReference>
<accession>A0AAW9DTE2</accession>
<dbReference type="Proteomes" id="UP001279553">
    <property type="component" value="Unassembled WGS sequence"/>
</dbReference>
<evidence type="ECO:0000256" key="11">
    <source>
        <dbReference type="PIRSR" id="PIRSR001492-1"/>
    </source>
</evidence>
<reference evidence="16 17" key="1">
    <citation type="submission" date="2023-11" db="EMBL/GenBank/DDBJ databases">
        <title>MicrobeMod: A computational toolkit for identifying prokaryotic methylation and restriction-modification with nanopore sequencing.</title>
        <authorList>
            <person name="Crits-Christoph A."/>
            <person name="Kang S.C."/>
            <person name="Lee H."/>
            <person name="Ostrov N."/>
        </authorList>
    </citation>
    <scope>NUCLEOTIDE SEQUENCE [LARGE SCALE GENOMIC DNA]</scope>
    <source>
        <strain evidence="16 17">DSMZ 700</strain>
    </source>
</reference>
<feature type="domain" description="BPG-independent PGAM N-terminal" evidence="15">
    <location>
        <begin position="81"/>
        <end position="289"/>
    </location>
</feature>
<dbReference type="SUPFAM" id="SSF64158">
    <property type="entry name" value="2,3-Bisphosphoglycerate-independent phosphoglycerate mutase, substrate-binding domain"/>
    <property type="match status" value="1"/>
</dbReference>
<evidence type="ECO:0000256" key="4">
    <source>
        <dbReference type="ARBA" id="ARBA00008819"/>
    </source>
</evidence>
<dbReference type="InterPro" id="IPR036646">
    <property type="entry name" value="PGAM_B_sf"/>
</dbReference>
<comment type="function">
    <text evidence="2 9">Catalyzes the interconversion of 2-phosphoglycerate and 3-phosphoglycerate.</text>
</comment>
<dbReference type="Pfam" id="PF01676">
    <property type="entry name" value="Metalloenzyme"/>
    <property type="match status" value="1"/>
</dbReference>
<feature type="binding site" evidence="9 13">
    <location>
        <position position="437"/>
    </location>
    <ligand>
        <name>Mn(2+)</name>
        <dbReference type="ChEBI" id="CHEBI:29035"/>
        <label>2</label>
    </ligand>
</feature>